<name>A0A084W712_ANOSI</name>
<dbReference type="EMBL" id="ATLV01021086">
    <property type="status" value="NOT_ANNOTATED_CDS"/>
    <property type="molecule type" value="Genomic_DNA"/>
</dbReference>
<accession>A0A084W712</accession>
<sequence>MDPAVPPGFSLVEQQALPVGLTKYWVIPDAKRTRRSEKEMHATARYTVTDRMRVAFDAGDGRHERDGSVRPTYIIISGERLVPSTSYPVLSFRVPVAGEEQG</sequence>
<evidence type="ECO:0000313" key="3">
    <source>
        <dbReference type="Proteomes" id="UP000030765"/>
    </source>
</evidence>
<keyword evidence="3" id="KW-1185">Reference proteome</keyword>
<dbReference type="EMBL" id="KE525312">
    <property type="protein sequence ID" value="KFB46006.1"/>
    <property type="molecule type" value="Genomic_DNA"/>
</dbReference>
<evidence type="ECO:0000313" key="2">
    <source>
        <dbReference type="EnsemblMetazoa" id="ASIC013974-PA"/>
    </source>
</evidence>
<dbReference type="AlphaFoldDB" id="A0A084W712"/>
<dbReference type="EnsemblMetazoa" id="ASIC013974-RA">
    <property type="protein sequence ID" value="ASIC013974-PA"/>
    <property type="gene ID" value="ASIC013974"/>
</dbReference>
<evidence type="ECO:0000313" key="1">
    <source>
        <dbReference type="EMBL" id="KFB46006.1"/>
    </source>
</evidence>
<proteinExistence type="predicted"/>
<protein>
    <submittedName>
        <fullName evidence="1 2">Uncharacterized protein</fullName>
    </submittedName>
</protein>
<organism evidence="1">
    <name type="scientific">Anopheles sinensis</name>
    <name type="common">Mosquito</name>
    <dbReference type="NCBI Taxonomy" id="74873"/>
    <lineage>
        <taxon>Eukaryota</taxon>
        <taxon>Metazoa</taxon>
        <taxon>Ecdysozoa</taxon>
        <taxon>Arthropoda</taxon>
        <taxon>Hexapoda</taxon>
        <taxon>Insecta</taxon>
        <taxon>Pterygota</taxon>
        <taxon>Neoptera</taxon>
        <taxon>Endopterygota</taxon>
        <taxon>Diptera</taxon>
        <taxon>Nematocera</taxon>
        <taxon>Culicoidea</taxon>
        <taxon>Culicidae</taxon>
        <taxon>Anophelinae</taxon>
        <taxon>Anopheles</taxon>
    </lineage>
</organism>
<reference evidence="1 3" key="1">
    <citation type="journal article" date="2014" name="BMC Genomics">
        <title>Genome sequence of Anopheles sinensis provides insight into genetics basis of mosquito competence for malaria parasites.</title>
        <authorList>
            <person name="Zhou D."/>
            <person name="Zhang D."/>
            <person name="Ding G."/>
            <person name="Shi L."/>
            <person name="Hou Q."/>
            <person name="Ye Y."/>
            <person name="Xu Y."/>
            <person name="Zhou H."/>
            <person name="Xiong C."/>
            <person name="Li S."/>
            <person name="Yu J."/>
            <person name="Hong S."/>
            <person name="Yu X."/>
            <person name="Zou P."/>
            <person name="Chen C."/>
            <person name="Chang X."/>
            <person name="Wang W."/>
            <person name="Lv Y."/>
            <person name="Sun Y."/>
            <person name="Ma L."/>
            <person name="Shen B."/>
            <person name="Zhu C."/>
        </authorList>
    </citation>
    <scope>NUCLEOTIDE SEQUENCE [LARGE SCALE GENOMIC DNA]</scope>
</reference>
<reference evidence="2" key="2">
    <citation type="submission" date="2020-05" db="UniProtKB">
        <authorList>
            <consortium name="EnsemblMetazoa"/>
        </authorList>
    </citation>
    <scope>IDENTIFICATION</scope>
</reference>
<dbReference type="VEuPathDB" id="VectorBase:ASIC013974"/>
<dbReference type="Proteomes" id="UP000030765">
    <property type="component" value="Unassembled WGS sequence"/>
</dbReference>
<gene>
    <name evidence="1" type="ORF">ZHAS_00013974</name>
</gene>